<evidence type="ECO:0000313" key="2">
    <source>
        <dbReference type="EMBL" id="TRD11160.1"/>
    </source>
</evidence>
<dbReference type="SUPFAM" id="SSF46689">
    <property type="entry name" value="Homeodomain-like"/>
    <property type="match status" value="1"/>
</dbReference>
<evidence type="ECO:0000313" key="3">
    <source>
        <dbReference type="Proteomes" id="UP000316343"/>
    </source>
</evidence>
<dbReference type="Pfam" id="PF17935">
    <property type="entry name" value="TetR_C_27"/>
    <property type="match status" value="1"/>
</dbReference>
<dbReference type="EMBL" id="VHJK01000001">
    <property type="protein sequence ID" value="TRD11160.1"/>
    <property type="molecule type" value="Genomic_DNA"/>
</dbReference>
<dbReference type="AlphaFoldDB" id="A0A547PAK4"/>
<name>A0A547PAK4_9SPHN</name>
<sequence>MALSEQARASERDRIAQMVLDLVKERGTEITHAGAINESGLTRGRFDQIFDDYDDLFDAVAQKWLHPHLLVMEEVLATHLPPQRKMYEFFARRFAISRERFREDPEFFTILCEMGAANMERVRSFVDLADHYQCELIAEAQAEGFFAGLEIDETLSLINQMVSDYTLPDALLYLGDRLSEQKLARIVDTIFIGLSGEAGSEAAGVNSLTLAN</sequence>
<dbReference type="RefSeq" id="WP_142787424.1">
    <property type="nucleotide sequence ID" value="NZ_VHJK01000001.1"/>
</dbReference>
<reference evidence="2 3" key="1">
    <citation type="submission" date="2019-06" db="EMBL/GenBank/DDBJ databases">
        <title>Erythrobacter insulae sp. nov., isolated from a tidal flat.</title>
        <authorList>
            <person name="Yoon J.-H."/>
        </authorList>
    </citation>
    <scope>NUCLEOTIDE SEQUENCE [LARGE SCALE GENOMIC DNA]</scope>
    <source>
        <strain evidence="2 3">JBTF-M21</strain>
    </source>
</reference>
<dbReference type="InterPro" id="IPR041478">
    <property type="entry name" value="TetR_C_27"/>
</dbReference>
<gene>
    <name evidence="2" type="ORF">FGU71_04360</name>
</gene>
<dbReference type="InterPro" id="IPR009057">
    <property type="entry name" value="Homeodomain-like_sf"/>
</dbReference>
<evidence type="ECO:0000259" key="1">
    <source>
        <dbReference type="Pfam" id="PF17935"/>
    </source>
</evidence>
<dbReference type="Proteomes" id="UP000316343">
    <property type="component" value="Unassembled WGS sequence"/>
</dbReference>
<comment type="caution">
    <text evidence="2">The sequence shown here is derived from an EMBL/GenBank/DDBJ whole genome shotgun (WGS) entry which is preliminary data.</text>
</comment>
<accession>A0A547PAK4</accession>
<proteinExistence type="predicted"/>
<organism evidence="2 3">
    <name type="scientific">Erythrobacter insulae</name>
    <dbReference type="NCBI Taxonomy" id="2584124"/>
    <lineage>
        <taxon>Bacteria</taxon>
        <taxon>Pseudomonadati</taxon>
        <taxon>Pseudomonadota</taxon>
        <taxon>Alphaproteobacteria</taxon>
        <taxon>Sphingomonadales</taxon>
        <taxon>Erythrobacteraceae</taxon>
        <taxon>Erythrobacter/Porphyrobacter group</taxon>
        <taxon>Erythrobacter</taxon>
    </lineage>
</organism>
<dbReference type="OrthoDB" id="7408114at2"/>
<feature type="domain" description="Tetracyclin repressor-like C-terminal" evidence="1">
    <location>
        <begin position="82"/>
        <end position="187"/>
    </location>
</feature>
<dbReference type="Gene3D" id="1.10.357.10">
    <property type="entry name" value="Tetracycline Repressor, domain 2"/>
    <property type="match status" value="1"/>
</dbReference>
<protein>
    <recommendedName>
        <fullName evidence="1">Tetracyclin repressor-like C-terminal domain-containing protein</fullName>
    </recommendedName>
</protein>
<keyword evidence="3" id="KW-1185">Reference proteome</keyword>